<proteinExistence type="predicted"/>
<feature type="region of interest" description="Disordered" evidence="1">
    <location>
        <begin position="1"/>
        <end position="30"/>
    </location>
</feature>
<organism evidence="2 3">
    <name type="scientific">Protopolystoma xenopodis</name>
    <dbReference type="NCBI Taxonomy" id="117903"/>
    <lineage>
        <taxon>Eukaryota</taxon>
        <taxon>Metazoa</taxon>
        <taxon>Spiralia</taxon>
        <taxon>Lophotrochozoa</taxon>
        <taxon>Platyhelminthes</taxon>
        <taxon>Monogenea</taxon>
        <taxon>Polyopisthocotylea</taxon>
        <taxon>Polystomatidea</taxon>
        <taxon>Polystomatidae</taxon>
        <taxon>Protopolystoma</taxon>
    </lineage>
</organism>
<sequence>MAVLIDGADYGAGKASRNAPSPRPESGNYHAYNGLRTRCVSIGLPANMTKLRKQDQTTCKLLQVD</sequence>
<comment type="caution">
    <text evidence="2">The sequence shown here is derived from an EMBL/GenBank/DDBJ whole genome shotgun (WGS) entry which is preliminary data.</text>
</comment>
<dbReference type="AlphaFoldDB" id="A0A3S5FD66"/>
<protein>
    <submittedName>
        <fullName evidence="2">Uncharacterized protein</fullName>
    </submittedName>
</protein>
<name>A0A3S5FD66_9PLAT</name>
<gene>
    <name evidence="2" type="ORF">PXEA_LOCUS10370</name>
</gene>
<evidence type="ECO:0000256" key="1">
    <source>
        <dbReference type="SAM" id="MobiDB-lite"/>
    </source>
</evidence>
<keyword evidence="3" id="KW-1185">Reference proteome</keyword>
<evidence type="ECO:0000313" key="3">
    <source>
        <dbReference type="Proteomes" id="UP000784294"/>
    </source>
</evidence>
<dbReference type="Proteomes" id="UP000784294">
    <property type="component" value="Unassembled WGS sequence"/>
</dbReference>
<reference evidence="2" key="1">
    <citation type="submission" date="2018-11" db="EMBL/GenBank/DDBJ databases">
        <authorList>
            <consortium name="Pathogen Informatics"/>
        </authorList>
    </citation>
    <scope>NUCLEOTIDE SEQUENCE</scope>
</reference>
<accession>A0A3S5FD66</accession>
<evidence type="ECO:0000313" key="2">
    <source>
        <dbReference type="EMBL" id="VEL16930.1"/>
    </source>
</evidence>
<dbReference type="EMBL" id="CAAALY010030420">
    <property type="protein sequence ID" value="VEL16930.1"/>
    <property type="molecule type" value="Genomic_DNA"/>
</dbReference>